<sequence>MAEKMENEQFIQRLGNLPMVSSAWNLGCDVYQKTKASNSLIKKSFDMAEGSVKTVANTSLPLIAKVQPQIDYVNQVAVQQLVKLEEKYPVITKSPNQVYNEGKEACKGACHTVVQPAVNGYNSVVTMGTEQITRVKNVGQNILDKTLETSYGKYVADKVDDVLTYSENYVDKYLCESDETCKMEVDMVTKNPITRVGVLSHKVRQRMYKKAMTDITQVKIRSQEAIDKLKFNVDLIEYARSNIDGAKSHMNETWSKLTMAEDIPEPKTLEDKSINVTRNLAHQVRNSFTTLKSYSDNGSDYISQQLKMAKTYADDIYISFTKVDSYDEIPTWVLNQTKDKLSYLTEILSFTADIVFLTPVRWLTIDYDINEINFDDDEVAQCNGVGSASTMQVACEA</sequence>
<evidence type="ECO:0008006" key="7">
    <source>
        <dbReference type="Google" id="ProtNLM"/>
    </source>
</evidence>
<dbReference type="GO" id="GO:0005811">
    <property type="term" value="C:lipid droplet"/>
    <property type="evidence" value="ECO:0007669"/>
    <property type="project" value="UniProtKB-SubCell"/>
</dbReference>
<dbReference type="EMBL" id="KB202094">
    <property type="protein sequence ID" value="ESO92428.1"/>
    <property type="molecule type" value="Genomic_DNA"/>
</dbReference>
<evidence type="ECO:0000256" key="2">
    <source>
        <dbReference type="ARBA" id="ARBA00006311"/>
    </source>
</evidence>
<dbReference type="RefSeq" id="XP_009056983.1">
    <property type="nucleotide sequence ID" value="XM_009058735.1"/>
</dbReference>
<evidence type="ECO:0000256" key="4">
    <source>
        <dbReference type="PIRNR" id="PIRNR036881"/>
    </source>
</evidence>
<comment type="similarity">
    <text evidence="2 4">Belongs to the perilipin family.</text>
</comment>
<dbReference type="OrthoDB" id="376826at2759"/>
<dbReference type="HOGENOM" id="CLU_577783_0_0_1"/>
<dbReference type="STRING" id="225164.V3ZM47"/>
<dbReference type="SUPFAM" id="SSF109775">
    <property type="entry name" value="Mannose-6-phosphate receptor binding protein 1 (Tip47), C-terminal domain"/>
    <property type="match status" value="1"/>
</dbReference>
<dbReference type="PANTHER" id="PTHR14024:SF49">
    <property type="entry name" value="LIPID STORAGE DROPLETS SURFACE-BINDING PROTEIN 1"/>
    <property type="match status" value="1"/>
</dbReference>
<evidence type="ECO:0000313" key="6">
    <source>
        <dbReference type="Proteomes" id="UP000030746"/>
    </source>
</evidence>
<dbReference type="OMA" id="VMFRGIT"/>
<proteinExistence type="inferred from homology"/>
<keyword evidence="3" id="KW-0551">Lipid droplet</keyword>
<gene>
    <name evidence="5" type="ORF">LOTGIDRAFT_162734</name>
</gene>
<evidence type="ECO:0000256" key="1">
    <source>
        <dbReference type="ARBA" id="ARBA00004502"/>
    </source>
</evidence>
<dbReference type="GO" id="GO:0005829">
    <property type="term" value="C:cytosol"/>
    <property type="evidence" value="ECO:0007669"/>
    <property type="project" value="TreeGrafter"/>
</dbReference>
<accession>V3ZM47</accession>
<dbReference type="KEGG" id="lgi:LOTGIDRAFT_162734"/>
<dbReference type="Proteomes" id="UP000030746">
    <property type="component" value="Unassembled WGS sequence"/>
</dbReference>
<dbReference type="CTD" id="20239108"/>
<keyword evidence="6" id="KW-1185">Reference proteome</keyword>
<dbReference type="PANTHER" id="PTHR14024">
    <property type="entry name" value="PERILIPIN"/>
    <property type="match status" value="1"/>
</dbReference>
<evidence type="ECO:0000313" key="5">
    <source>
        <dbReference type="EMBL" id="ESO92428.1"/>
    </source>
</evidence>
<dbReference type="InterPro" id="IPR004279">
    <property type="entry name" value="Perilipin"/>
</dbReference>
<name>V3ZM47_LOTGI</name>
<dbReference type="Pfam" id="PF03036">
    <property type="entry name" value="Perilipin"/>
    <property type="match status" value="1"/>
</dbReference>
<dbReference type="PIRSF" id="PIRSF036881">
    <property type="entry name" value="PAT"/>
    <property type="match status" value="1"/>
</dbReference>
<dbReference type="GO" id="GO:0003714">
    <property type="term" value="F:transcription corepressor activity"/>
    <property type="evidence" value="ECO:0007669"/>
    <property type="project" value="InterPro"/>
</dbReference>
<protein>
    <recommendedName>
        <fullName evidence="7">Perilipin</fullName>
    </recommendedName>
</protein>
<organism evidence="5 6">
    <name type="scientific">Lottia gigantea</name>
    <name type="common">Giant owl limpet</name>
    <dbReference type="NCBI Taxonomy" id="225164"/>
    <lineage>
        <taxon>Eukaryota</taxon>
        <taxon>Metazoa</taxon>
        <taxon>Spiralia</taxon>
        <taxon>Lophotrochozoa</taxon>
        <taxon>Mollusca</taxon>
        <taxon>Gastropoda</taxon>
        <taxon>Patellogastropoda</taxon>
        <taxon>Lottioidea</taxon>
        <taxon>Lottiidae</taxon>
        <taxon>Lottia</taxon>
    </lineage>
</organism>
<dbReference type="GO" id="GO:0019915">
    <property type="term" value="P:lipid storage"/>
    <property type="evidence" value="ECO:0007669"/>
    <property type="project" value="TreeGrafter"/>
</dbReference>
<reference evidence="5 6" key="1">
    <citation type="journal article" date="2013" name="Nature">
        <title>Insights into bilaterian evolution from three spiralian genomes.</title>
        <authorList>
            <person name="Simakov O."/>
            <person name="Marletaz F."/>
            <person name="Cho S.J."/>
            <person name="Edsinger-Gonzales E."/>
            <person name="Havlak P."/>
            <person name="Hellsten U."/>
            <person name="Kuo D.H."/>
            <person name="Larsson T."/>
            <person name="Lv J."/>
            <person name="Arendt D."/>
            <person name="Savage R."/>
            <person name="Osoegawa K."/>
            <person name="de Jong P."/>
            <person name="Grimwood J."/>
            <person name="Chapman J.A."/>
            <person name="Shapiro H."/>
            <person name="Aerts A."/>
            <person name="Otillar R.P."/>
            <person name="Terry A.Y."/>
            <person name="Boore J.L."/>
            <person name="Grigoriev I.V."/>
            <person name="Lindberg D.R."/>
            <person name="Seaver E.C."/>
            <person name="Weisblat D.A."/>
            <person name="Putnam N.H."/>
            <person name="Rokhsar D.S."/>
        </authorList>
    </citation>
    <scope>NUCLEOTIDE SEQUENCE [LARGE SCALE GENOMIC DNA]</scope>
</reference>
<comment type="subcellular location">
    <subcellularLocation>
        <location evidence="1">Lipid droplet</location>
    </subcellularLocation>
</comment>
<dbReference type="GeneID" id="20239108"/>
<evidence type="ECO:0000256" key="3">
    <source>
        <dbReference type="ARBA" id="ARBA00022677"/>
    </source>
</evidence>
<dbReference type="AlphaFoldDB" id="V3ZM47"/>
<dbReference type="Gene3D" id="1.20.120.340">
    <property type="entry name" value="Flagellar protein FliS"/>
    <property type="match status" value="1"/>
</dbReference>
<dbReference type="GO" id="GO:0010890">
    <property type="term" value="P:positive regulation of triglyceride storage"/>
    <property type="evidence" value="ECO:0007669"/>
    <property type="project" value="TreeGrafter"/>
</dbReference>